<evidence type="ECO:0000313" key="3">
    <source>
        <dbReference type="Proteomes" id="UP001177023"/>
    </source>
</evidence>
<reference evidence="2" key="1">
    <citation type="submission" date="2023-06" db="EMBL/GenBank/DDBJ databases">
        <authorList>
            <person name="Delattre M."/>
        </authorList>
    </citation>
    <scope>NUCLEOTIDE SEQUENCE</scope>
    <source>
        <strain evidence="2">AF72</strain>
    </source>
</reference>
<dbReference type="EMBL" id="CATQJA010002710">
    <property type="protein sequence ID" value="CAJ0587717.1"/>
    <property type="molecule type" value="Genomic_DNA"/>
</dbReference>
<dbReference type="Proteomes" id="UP001177023">
    <property type="component" value="Unassembled WGS sequence"/>
</dbReference>
<gene>
    <name evidence="2" type="ORF">MSPICULIGERA_LOCUS25672</name>
</gene>
<accession>A0AA36DHG4</accession>
<name>A0AA36DHG4_9BILA</name>
<feature type="transmembrane region" description="Helical" evidence="1">
    <location>
        <begin position="62"/>
        <end position="85"/>
    </location>
</feature>
<organism evidence="2 3">
    <name type="scientific">Mesorhabditis spiculigera</name>
    <dbReference type="NCBI Taxonomy" id="96644"/>
    <lineage>
        <taxon>Eukaryota</taxon>
        <taxon>Metazoa</taxon>
        <taxon>Ecdysozoa</taxon>
        <taxon>Nematoda</taxon>
        <taxon>Chromadorea</taxon>
        <taxon>Rhabditida</taxon>
        <taxon>Rhabditina</taxon>
        <taxon>Rhabditomorpha</taxon>
        <taxon>Rhabditoidea</taxon>
        <taxon>Rhabditidae</taxon>
        <taxon>Mesorhabditinae</taxon>
        <taxon>Mesorhabditis</taxon>
    </lineage>
</organism>
<feature type="non-terminal residue" evidence="2">
    <location>
        <position position="1"/>
    </location>
</feature>
<dbReference type="InterPro" id="IPR019425">
    <property type="entry name" value="7TM_GPCR_serpentine_rcpt_Srt"/>
</dbReference>
<protein>
    <submittedName>
        <fullName evidence="2">Uncharacterized protein</fullName>
    </submittedName>
</protein>
<proteinExistence type="predicted"/>
<evidence type="ECO:0000256" key="1">
    <source>
        <dbReference type="SAM" id="Phobius"/>
    </source>
</evidence>
<keyword evidence="1" id="KW-1133">Transmembrane helix</keyword>
<dbReference type="Pfam" id="PF10321">
    <property type="entry name" value="7TM_GPCR_Srt"/>
    <property type="match status" value="1"/>
</dbReference>
<comment type="caution">
    <text evidence="2">The sequence shown here is derived from an EMBL/GenBank/DDBJ whole genome shotgun (WGS) entry which is preliminary data.</text>
</comment>
<evidence type="ECO:0000313" key="2">
    <source>
        <dbReference type="EMBL" id="CAJ0587717.1"/>
    </source>
</evidence>
<sequence>MLGAYYVIGVLDVATEFRMYENVVHEYHNIGTAITIGFFYSLIALMLLFRRAERAKISRAEMNALIQAVLITLPALGASLMYVYMQMTNAGTLGWAMAAQLSWQTLSVDRVET</sequence>
<feature type="transmembrane region" description="Helical" evidence="1">
    <location>
        <begin position="27"/>
        <end position="50"/>
    </location>
</feature>
<keyword evidence="1" id="KW-0812">Transmembrane</keyword>
<keyword evidence="3" id="KW-1185">Reference proteome</keyword>
<keyword evidence="1" id="KW-0472">Membrane</keyword>
<dbReference type="AlphaFoldDB" id="A0AA36DHG4"/>